<evidence type="ECO:0000256" key="4">
    <source>
        <dbReference type="ARBA" id="ARBA00023029"/>
    </source>
</evidence>
<dbReference type="GO" id="GO:0005737">
    <property type="term" value="C:cytoplasm"/>
    <property type="evidence" value="ECO:0007669"/>
    <property type="project" value="TreeGrafter"/>
</dbReference>
<dbReference type="GO" id="GO:0003918">
    <property type="term" value="F:DNA topoisomerase type II (double strand cut, ATP-hydrolyzing) activity"/>
    <property type="evidence" value="ECO:0007669"/>
    <property type="project" value="UniProtKB-EC"/>
</dbReference>
<dbReference type="InterPro" id="IPR035516">
    <property type="entry name" value="Gyrase/topoIV_suA_C"/>
</dbReference>
<dbReference type="PROSITE" id="PS52040">
    <property type="entry name" value="TOPO_IIA"/>
    <property type="match status" value="1"/>
</dbReference>
<feature type="active site" description="O-(5'-phospho-DNA)-tyrosine intermediate" evidence="7">
    <location>
        <position position="106"/>
    </location>
</feature>
<sequence>MKSSFLTFAVSVIRARALPDVRDGLKPSQLRILYGMHEERLGPATAHTKSAGIVGHTIKYYHPHTDDSIYMTLARMAQGWLARYPLVNGHGNFGSIDGDPPGAMRYTEARLSPYGAQMMLDIEKDTVDWQDNFDQSKREPVVLPSLFPNLLCNGASGIAVGMATSIPPHNLSEVVDACCLLIDKRRASLDKVMEVLPGPDFPTGGLILGTSGIRDAYLTGHGSIVMQARATIEPLDHGRAAIIVTELPYQVNKAQLVEQIAELVNTKKIQAISALRDETDRTGIRVVIELKRETNPHVVLNQLYRHTRMRTTFPVNAVALVQGAPRTLGLVDMLQEFIGHRRVVVTRRCQFELKRAQERAHILEGYRIALRNLDAVIELIKKSPDPATARNGLVKRFKLSERQAQAILELMLQRLTNMERKKIEEEYKAIIKEIARLEDLLANPRKLMRVVRDELVALKEKLGDERRTVIKGEEATEFRIEDLVAEEDMVITVTRDGYIKRLPVDTYRRQGRGGKGVIGLTPKEQDQVEHLFIASTHQTILFFTNRGKVYRLRAHEVPPASRQARGTAIINLIPIESGETVTATRTVKAFSEDQYLFMATAQGTVKKTRVSEFDTRLKGGLIAIKLAPKDELCWVKLTDGSQHMVLVTEKGK</sequence>
<evidence type="ECO:0000256" key="5">
    <source>
        <dbReference type="ARBA" id="ARBA00023125"/>
    </source>
</evidence>
<gene>
    <name evidence="9" type="ORF">AMK68_04835</name>
</gene>
<dbReference type="GO" id="GO:0006265">
    <property type="term" value="P:DNA topological change"/>
    <property type="evidence" value="ECO:0007669"/>
    <property type="project" value="UniProtKB-UniRule"/>
</dbReference>
<feature type="non-terminal residue" evidence="9">
    <location>
        <position position="652"/>
    </location>
</feature>
<dbReference type="GO" id="GO:0003677">
    <property type="term" value="F:DNA binding"/>
    <property type="evidence" value="ECO:0007669"/>
    <property type="project" value="UniProtKB-UniRule"/>
</dbReference>
<dbReference type="GO" id="GO:0005524">
    <property type="term" value="F:ATP binding"/>
    <property type="evidence" value="ECO:0007669"/>
    <property type="project" value="InterPro"/>
</dbReference>
<dbReference type="Gene3D" id="1.10.268.10">
    <property type="entry name" value="Topoisomerase, domain 3"/>
    <property type="match status" value="1"/>
</dbReference>
<protein>
    <recommendedName>
        <fullName evidence="3">DNA topoisomerase (ATP-hydrolyzing)</fullName>
        <ecNumber evidence="3">5.6.2.2</ecNumber>
    </recommendedName>
</protein>
<keyword evidence="6 7" id="KW-0413">Isomerase</keyword>
<dbReference type="NCBIfam" id="NF004044">
    <property type="entry name" value="PRK05561.1"/>
    <property type="match status" value="1"/>
</dbReference>
<dbReference type="InterPro" id="IPR002205">
    <property type="entry name" value="Topo_IIA_dom_A"/>
</dbReference>
<organism evidence="9 10">
    <name type="scientific">candidate division KD3-62 bacterium DG_56</name>
    <dbReference type="NCBI Taxonomy" id="1704032"/>
    <lineage>
        <taxon>Bacteria</taxon>
        <taxon>candidate division KD3-62</taxon>
    </lineage>
</organism>
<name>A0A0S7XJ58_9BACT</name>
<dbReference type="CDD" id="cd00187">
    <property type="entry name" value="TOP4c"/>
    <property type="match status" value="1"/>
</dbReference>
<comment type="similarity">
    <text evidence="2">Belongs to the type II topoisomerase GyrA/ParC subunit family.</text>
</comment>
<evidence type="ECO:0000256" key="2">
    <source>
        <dbReference type="ARBA" id="ARBA00008263"/>
    </source>
</evidence>
<dbReference type="FunFam" id="3.30.1360.40:FF:000002">
    <property type="entry name" value="DNA gyrase subunit A"/>
    <property type="match status" value="1"/>
</dbReference>
<dbReference type="Gene3D" id="3.90.199.10">
    <property type="entry name" value="Topoisomerase II, domain 5"/>
    <property type="match status" value="1"/>
</dbReference>
<evidence type="ECO:0000256" key="6">
    <source>
        <dbReference type="ARBA" id="ARBA00023235"/>
    </source>
</evidence>
<feature type="domain" description="Topo IIA-type catalytic" evidence="8">
    <location>
        <begin position="18"/>
        <end position="483"/>
    </location>
</feature>
<dbReference type="EC" id="5.6.2.2" evidence="3"/>
<evidence type="ECO:0000256" key="7">
    <source>
        <dbReference type="PROSITE-ProRule" id="PRU01384"/>
    </source>
</evidence>
<reference evidence="9 10" key="1">
    <citation type="journal article" date="2015" name="Microbiome">
        <title>Genomic resolution of linkages in carbon, nitrogen, and sulfur cycling among widespread estuary sediment bacteria.</title>
        <authorList>
            <person name="Baker B.J."/>
            <person name="Lazar C.S."/>
            <person name="Teske A.P."/>
            <person name="Dick G.J."/>
        </authorList>
    </citation>
    <scope>NUCLEOTIDE SEQUENCE [LARGE SCALE GENOMIC DNA]</scope>
    <source>
        <strain evidence="9">DG_56</strain>
    </source>
</reference>
<dbReference type="NCBIfam" id="TIGR01063">
    <property type="entry name" value="gyrA"/>
    <property type="match status" value="1"/>
</dbReference>
<dbReference type="PANTHER" id="PTHR43493">
    <property type="entry name" value="DNA GYRASE/TOPOISOMERASE SUBUNIT A"/>
    <property type="match status" value="1"/>
</dbReference>
<dbReference type="Gene3D" id="2.120.10.90">
    <property type="entry name" value="DNA gyrase/topoisomerase IV, subunit A, C-terminal"/>
    <property type="match status" value="1"/>
</dbReference>
<evidence type="ECO:0000259" key="8">
    <source>
        <dbReference type="PROSITE" id="PS52040"/>
    </source>
</evidence>
<dbReference type="Proteomes" id="UP000052020">
    <property type="component" value="Unassembled WGS sequence"/>
</dbReference>
<dbReference type="EMBL" id="LIZY01000113">
    <property type="protein sequence ID" value="KPJ62513.1"/>
    <property type="molecule type" value="Genomic_DNA"/>
</dbReference>
<dbReference type="SUPFAM" id="SSF56719">
    <property type="entry name" value="Type II DNA topoisomerase"/>
    <property type="match status" value="1"/>
</dbReference>
<dbReference type="Gene3D" id="3.30.1360.40">
    <property type="match status" value="1"/>
</dbReference>
<dbReference type="GO" id="GO:0009330">
    <property type="term" value="C:DNA topoisomerase type II (double strand cut, ATP-hydrolyzing) complex"/>
    <property type="evidence" value="ECO:0007669"/>
    <property type="project" value="TreeGrafter"/>
</dbReference>
<dbReference type="SUPFAM" id="SSF101904">
    <property type="entry name" value="GyrA/ParC C-terminal domain-like"/>
    <property type="match status" value="1"/>
</dbReference>
<dbReference type="NCBIfam" id="NF004043">
    <property type="entry name" value="PRK05560.1"/>
    <property type="match status" value="1"/>
</dbReference>
<dbReference type="Pfam" id="PF03989">
    <property type="entry name" value="DNA_gyraseA_C"/>
    <property type="match status" value="3"/>
</dbReference>
<evidence type="ECO:0000256" key="3">
    <source>
        <dbReference type="ARBA" id="ARBA00012895"/>
    </source>
</evidence>
<dbReference type="PANTHER" id="PTHR43493:SF5">
    <property type="entry name" value="DNA GYRASE SUBUNIT A, CHLOROPLASTIC_MITOCHONDRIAL"/>
    <property type="match status" value="1"/>
</dbReference>
<comment type="caution">
    <text evidence="9">The sequence shown here is derived from an EMBL/GenBank/DDBJ whole genome shotgun (WGS) entry which is preliminary data.</text>
</comment>
<keyword evidence="5 7" id="KW-0238">DNA-binding</keyword>
<dbReference type="Pfam" id="PF00521">
    <property type="entry name" value="DNA_topoisoIV"/>
    <property type="match status" value="1"/>
</dbReference>
<dbReference type="AlphaFoldDB" id="A0A0S7XJ58"/>
<evidence type="ECO:0000313" key="9">
    <source>
        <dbReference type="EMBL" id="KPJ62513.1"/>
    </source>
</evidence>
<dbReference type="InterPro" id="IPR013757">
    <property type="entry name" value="Topo_IIA_A_a_sf"/>
</dbReference>
<keyword evidence="4 7" id="KW-0799">Topoisomerase</keyword>
<proteinExistence type="inferred from homology"/>
<comment type="catalytic activity">
    <reaction evidence="1 7">
        <text>ATP-dependent breakage, passage and rejoining of double-stranded DNA.</text>
        <dbReference type="EC" id="5.6.2.2"/>
    </reaction>
</comment>
<dbReference type="InterPro" id="IPR013758">
    <property type="entry name" value="Topo_IIA_A/C_ab"/>
</dbReference>
<dbReference type="InterPro" id="IPR013760">
    <property type="entry name" value="Topo_IIA-like_dom_sf"/>
</dbReference>
<dbReference type="InterPro" id="IPR050220">
    <property type="entry name" value="Type_II_DNA_Topoisomerases"/>
</dbReference>
<accession>A0A0S7XJ58</accession>
<dbReference type="FunFam" id="1.10.268.10:FF:000001">
    <property type="entry name" value="DNA gyrase subunit A"/>
    <property type="match status" value="1"/>
</dbReference>
<dbReference type="InterPro" id="IPR006691">
    <property type="entry name" value="GyrA/parC_rep"/>
</dbReference>
<evidence type="ECO:0000256" key="1">
    <source>
        <dbReference type="ARBA" id="ARBA00000185"/>
    </source>
</evidence>
<evidence type="ECO:0000313" key="10">
    <source>
        <dbReference type="Proteomes" id="UP000052020"/>
    </source>
</evidence>
<dbReference type="SMART" id="SM00434">
    <property type="entry name" value="TOP4c"/>
    <property type="match status" value="1"/>
</dbReference>